<proteinExistence type="inferred from homology"/>
<evidence type="ECO:0000256" key="2">
    <source>
        <dbReference type="ARBA" id="ARBA00007452"/>
    </source>
</evidence>
<dbReference type="InterPro" id="IPR022572">
    <property type="entry name" value="DNA_rep/recomb_RecO_N"/>
</dbReference>
<protein>
    <recommendedName>
        <fullName evidence="3 8">DNA repair protein RecO</fullName>
    </recommendedName>
    <alternativeName>
        <fullName evidence="7 8">Recombination protein O</fullName>
    </alternativeName>
</protein>
<comment type="similarity">
    <text evidence="2 8">Belongs to the RecO family.</text>
</comment>
<dbReference type="HAMAP" id="MF_00201">
    <property type="entry name" value="RecO"/>
    <property type="match status" value="1"/>
</dbReference>
<dbReference type="InterPro" id="IPR042242">
    <property type="entry name" value="RecO_C"/>
</dbReference>
<dbReference type="Proteomes" id="UP001569414">
    <property type="component" value="Unassembled WGS sequence"/>
</dbReference>
<dbReference type="SUPFAM" id="SSF57863">
    <property type="entry name" value="ArfGap/RecO-like zinc finger"/>
    <property type="match status" value="1"/>
</dbReference>
<dbReference type="PANTHER" id="PTHR33991:SF1">
    <property type="entry name" value="DNA REPAIR PROTEIN RECO"/>
    <property type="match status" value="1"/>
</dbReference>
<keyword evidence="11" id="KW-1185">Reference proteome</keyword>
<evidence type="ECO:0000256" key="1">
    <source>
        <dbReference type="ARBA" id="ARBA00003065"/>
    </source>
</evidence>
<evidence type="ECO:0000256" key="4">
    <source>
        <dbReference type="ARBA" id="ARBA00022763"/>
    </source>
</evidence>
<dbReference type="InterPro" id="IPR012340">
    <property type="entry name" value="NA-bd_OB-fold"/>
</dbReference>
<dbReference type="Pfam" id="PF11967">
    <property type="entry name" value="RecO_N"/>
    <property type="match status" value="1"/>
</dbReference>
<dbReference type="Pfam" id="PF02565">
    <property type="entry name" value="RecO_C"/>
    <property type="match status" value="1"/>
</dbReference>
<organism evidence="10 11">
    <name type="scientific">Microbulbifer echini</name>
    <dbReference type="NCBI Taxonomy" id="1529067"/>
    <lineage>
        <taxon>Bacteria</taxon>
        <taxon>Pseudomonadati</taxon>
        <taxon>Pseudomonadota</taxon>
        <taxon>Gammaproteobacteria</taxon>
        <taxon>Cellvibrionales</taxon>
        <taxon>Microbulbiferaceae</taxon>
        <taxon>Microbulbifer</taxon>
    </lineage>
</organism>
<dbReference type="InterPro" id="IPR003717">
    <property type="entry name" value="RecO"/>
</dbReference>
<dbReference type="InterPro" id="IPR037278">
    <property type="entry name" value="ARFGAP/RecO"/>
</dbReference>
<keyword evidence="5 8" id="KW-0233">DNA recombination</keyword>
<comment type="caution">
    <text evidence="10">The sequence shown here is derived from an EMBL/GenBank/DDBJ whole genome shotgun (WGS) entry which is preliminary data.</text>
</comment>
<gene>
    <name evidence="8 10" type="primary">recO</name>
    <name evidence="10" type="ORF">ACCI51_11225</name>
</gene>
<evidence type="ECO:0000256" key="7">
    <source>
        <dbReference type="ARBA" id="ARBA00033409"/>
    </source>
</evidence>
<evidence type="ECO:0000256" key="5">
    <source>
        <dbReference type="ARBA" id="ARBA00023172"/>
    </source>
</evidence>
<dbReference type="SUPFAM" id="SSF50249">
    <property type="entry name" value="Nucleic acid-binding proteins"/>
    <property type="match status" value="1"/>
</dbReference>
<dbReference type="Gene3D" id="2.40.50.140">
    <property type="entry name" value="Nucleic acid-binding proteins"/>
    <property type="match status" value="1"/>
</dbReference>
<dbReference type="EMBL" id="JBGMEL010000010">
    <property type="protein sequence ID" value="MFA0791117.1"/>
    <property type="molecule type" value="Genomic_DNA"/>
</dbReference>
<dbReference type="NCBIfam" id="TIGR00613">
    <property type="entry name" value="reco"/>
    <property type="match status" value="1"/>
</dbReference>
<comment type="function">
    <text evidence="1 8">Involved in DNA repair and RecF pathway recombination.</text>
</comment>
<dbReference type="PANTHER" id="PTHR33991">
    <property type="entry name" value="DNA REPAIR PROTEIN RECO"/>
    <property type="match status" value="1"/>
</dbReference>
<sequence>MKTPPPAQPAYILHSRPYRDSSLILELVTPDFGRIACVARGARRDKQRRQQALQPFTPLLVTLLGAGSLKTLGPVENAGAPLWLKGRAVYGGLYANELMVRLLPEGEAHYGLFAAYQRLLQELVDLGGTESTELEGPLRSFELQLLTELGSCPPLDYCVQSQGAVSENGNYRLELELGFVPVHRQPARAGREREFYGAELLGMLRARESGCWSADILAPAKRLTRILLRSLLGDKPLQSRELFKQVYGK</sequence>
<reference evidence="10 11" key="1">
    <citation type="submission" date="2024-08" db="EMBL/GenBank/DDBJ databases">
        <authorList>
            <person name="Ishaq N."/>
        </authorList>
    </citation>
    <scope>NUCLEOTIDE SEQUENCE [LARGE SCALE GENOMIC DNA]</scope>
    <source>
        <strain evidence="10 11">JCM 30400</strain>
    </source>
</reference>
<evidence type="ECO:0000259" key="9">
    <source>
        <dbReference type="Pfam" id="PF11967"/>
    </source>
</evidence>
<evidence type="ECO:0000313" key="11">
    <source>
        <dbReference type="Proteomes" id="UP001569414"/>
    </source>
</evidence>
<evidence type="ECO:0000313" key="10">
    <source>
        <dbReference type="EMBL" id="MFA0791117.1"/>
    </source>
</evidence>
<keyword evidence="6 8" id="KW-0234">DNA repair</keyword>
<name>A0ABV4NNK4_9GAMM</name>
<accession>A0ABV4NNK4</accession>
<dbReference type="RefSeq" id="WP_371843619.1">
    <property type="nucleotide sequence ID" value="NZ_JBGMEL010000010.1"/>
</dbReference>
<evidence type="ECO:0000256" key="3">
    <source>
        <dbReference type="ARBA" id="ARBA00021310"/>
    </source>
</evidence>
<keyword evidence="4 8" id="KW-0227">DNA damage</keyword>
<feature type="domain" description="DNA replication/recombination mediator RecO N-terminal" evidence="9">
    <location>
        <begin position="8"/>
        <end position="73"/>
    </location>
</feature>
<evidence type="ECO:0000256" key="8">
    <source>
        <dbReference type="HAMAP-Rule" id="MF_00201"/>
    </source>
</evidence>
<evidence type="ECO:0000256" key="6">
    <source>
        <dbReference type="ARBA" id="ARBA00023204"/>
    </source>
</evidence>
<dbReference type="Gene3D" id="1.20.1440.120">
    <property type="entry name" value="Recombination protein O, C-terminal domain"/>
    <property type="match status" value="1"/>
</dbReference>